<accession>D1PJ64</accession>
<proteinExistence type="predicted"/>
<dbReference type="Proteomes" id="UP000003438">
    <property type="component" value="Unassembled WGS sequence"/>
</dbReference>
<dbReference type="AlphaFoldDB" id="D1PJ64"/>
<gene>
    <name evidence="1" type="ORF">SUBVAR_04384</name>
</gene>
<comment type="caution">
    <text evidence="1">The sequence shown here is derived from an EMBL/GenBank/DDBJ whole genome shotgun (WGS) entry which is preliminary data.</text>
</comment>
<organism evidence="1 2">
    <name type="scientific">Subdoligranulum variabile DSM 15176</name>
    <dbReference type="NCBI Taxonomy" id="411471"/>
    <lineage>
        <taxon>Bacteria</taxon>
        <taxon>Bacillati</taxon>
        <taxon>Bacillota</taxon>
        <taxon>Clostridia</taxon>
        <taxon>Eubacteriales</taxon>
        <taxon>Oscillospiraceae</taxon>
        <taxon>Subdoligranulum</taxon>
    </lineage>
</organism>
<reference evidence="1" key="1">
    <citation type="submission" date="2009-12" db="EMBL/GenBank/DDBJ databases">
        <authorList>
            <person name="Weinstock G."/>
            <person name="Sodergren E."/>
            <person name="Clifton S."/>
            <person name="Fulton L."/>
            <person name="Fulton B."/>
            <person name="Courtney L."/>
            <person name="Fronick C."/>
            <person name="Harrison M."/>
            <person name="Strong C."/>
            <person name="Farmer C."/>
            <person name="Delahaunty K."/>
            <person name="Markovic C."/>
            <person name="Hall O."/>
            <person name="Minx P."/>
            <person name="Tomlinson C."/>
            <person name="Mitreva M."/>
            <person name="Nelson J."/>
            <person name="Hou S."/>
            <person name="Wollam A."/>
            <person name="Pepin K.H."/>
            <person name="Johnson M."/>
            <person name="Bhonagiri V."/>
            <person name="Nash W.E."/>
            <person name="Warren W."/>
            <person name="Chinwalla A."/>
            <person name="Mardis E.R."/>
            <person name="Wilson R.K."/>
        </authorList>
    </citation>
    <scope>NUCLEOTIDE SEQUENCE [LARGE SCALE GENOMIC DNA]</scope>
    <source>
        <strain evidence="1">DSM 15176</strain>
    </source>
</reference>
<dbReference type="HOGENOM" id="CLU_085382_0_0_9"/>
<evidence type="ECO:0000313" key="2">
    <source>
        <dbReference type="Proteomes" id="UP000003438"/>
    </source>
</evidence>
<name>D1PJ64_9FIRM</name>
<evidence type="ECO:0000313" key="1">
    <source>
        <dbReference type="EMBL" id="EFB77224.1"/>
    </source>
</evidence>
<protein>
    <recommendedName>
        <fullName evidence="3">Apea-like HEPN domain-containing protein</fullName>
    </recommendedName>
</protein>
<dbReference type="EMBL" id="ACBY02000013">
    <property type="protein sequence ID" value="EFB77224.1"/>
    <property type="molecule type" value="Genomic_DNA"/>
</dbReference>
<evidence type="ECO:0008006" key="3">
    <source>
        <dbReference type="Google" id="ProtNLM"/>
    </source>
</evidence>
<keyword evidence="2" id="KW-1185">Reference proteome</keyword>
<sequence length="284" mass="32379">MNSYNVGELSAYVRLSFDEAQKFEKIERYYQIIYSLIAILTAQNNVVFNVYLSQKEKDGLFHRTGVCKIFDSFQNYSVRKSHKVIQILSVFDHIPKIVESIAVGKAQSILDVLPDDNANINRISITNVQDLCTALEIIYNENKHKRPKDTLIEELKASINDTISAFVQSKLKQGELEISIQDDTNIASAFKYLDFTLTDKILTLYSECQSIIDGFIAHKSLPQINESRVRSFVRLRNNKTHNGEIEWGDNAATYVILLALLYASFLKNVGVNDDIIQQLLVNVF</sequence>